<keyword evidence="5" id="KW-0472">Membrane</keyword>
<organism evidence="6 7">
    <name type="scientific">Magallana gigas</name>
    <name type="common">Pacific oyster</name>
    <name type="synonym">Crassostrea gigas</name>
    <dbReference type="NCBI Taxonomy" id="29159"/>
    <lineage>
        <taxon>Eukaryota</taxon>
        <taxon>Metazoa</taxon>
        <taxon>Spiralia</taxon>
        <taxon>Lophotrochozoa</taxon>
        <taxon>Mollusca</taxon>
        <taxon>Bivalvia</taxon>
        <taxon>Autobranchia</taxon>
        <taxon>Pteriomorphia</taxon>
        <taxon>Ostreida</taxon>
        <taxon>Ostreoidea</taxon>
        <taxon>Ostreidae</taxon>
        <taxon>Magallana</taxon>
    </lineage>
</organism>
<keyword evidence="5" id="KW-1133">Transmembrane helix</keyword>
<keyword evidence="2" id="KW-0734">Signal transduction inhibitor</keyword>
<dbReference type="Proteomes" id="UP000005408">
    <property type="component" value="Unassembled WGS sequence"/>
</dbReference>
<dbReference type="EnsemblMetazoa" id="G10307.6">
    <property type="protein sequence ID" value="G10307.6:cds"/>
    <property type="gene ID" value="G10307"/>
</dbReference>
<dbReference type="EnsemblMetazoa" id="G10307.8">
    <property type="protein sequence ID" value="G10307.8:cds"/>
    <property type="gene ID" value="G10307"/>
</dbReference>
<dbReference type="EnsemblMetazoa" id="G10307.5">
    <property type="protein sequence ID" value="G10307.5:cds"/>
    <property type="gene ID" value="G10307"/>
</dbReference>
<evidence type="ECO:0000313" key="7">
    <source>
        <dbReference type="Proteomes" id="UP000005408"/>
    </source>
</evidence>
<proteinExistence type="inferred from homology"/>
<protein>
    <recommendedName>
        <fullName evidence="8">Regulator of G-protein signaling 9-binding protein</fullName>
    </recommendedName>
</protein>
<evidence type="ECO:0000256" key="2">
    <source>
        <dbReference type="ARBA" id="ARBA00022700"/>
    </source>
</evidence>
<dbReference type="EnsemblMetazoa" id="G10307.7">
    <property type="protein sequence ID" value="G10307.7:cds"/>
    <property type="gene ID" value="G10307"/>
</dbReference>
<keyword evidence="3" id="KW-0175">Coiled coil</keyword>
<feature type="transmembrane region" description="Helical" evidence="5">
    <location>
        <begin position="247"/>
        <end position="272"/>
    </location>
</feature>
<accession>A0A8W8HN33</accession>
<sequence>MMTSPVAGCISNKGGNLVQLTSFTLVQDCRTEKIDNNLKQEITKLTGDLNHETAQYCNLAVALGGSQDTLDLRDELKHIRQRAFEIARQNKQKLIPALRKKNVCEEDAKQLERLYNMFSSCLELLEVELFQTLRLQKMFPLQSGVHFLINVGTSEPFLGCKSQINISEVSLQKESEEINLLERDIADVHDLLFTINQKIAVQPWAAATYNETSQQDEDCKSESSTSGSTASSIDITMVEPNNKRKRWLCVVIMTFVAVLLSAAIIGVCLGLLK</sequence>
<evidence type="ECO:0000256" key="3">
    <source>
        <dbReference type="SAM" id="Coils"/>
    </source>
</evidence>
<evidence type="ECO:0008006" key="8">
    <source>
        <dbReference type="Google" id="ProtNLM"/>
    </source>
</evidence>
<keyword evidence="5" id="KW-0812">Transmembrane</keyword>
<reference evidence="6" key="1">
    <citation type="submission" date="2022-08" db="UniProtKB">
        <authorList>
            <consortium name="EnsemblMetazoa"/>
        </authorList>
    </citation>
    <scope>IDENTIFICATION</scope>
    <source>
        <strain evidence="6">05x7-T-G4-1.051#20</strain>
    </source>
</reference>
<dbReference type="OrthoDB" id="6358515at2759"/>
<dbReference type="AlphaFoldDB" id="A0A8W8HN33"/>
<dbReference type="EnsemblMetazoa" id="G10307.13">
    <property type="protein sequence ID" value="G10307.13:cds"/>
    <property type="gene ID" value="G10307"/>
</dbReference>
<feature type="region of interest" description="Disordered" evidence="4">
    <location>
        <begin position="212"/>
        <end position="231"/>
    </location>
</feature>
<dbReference type="EnsemblMetazoa" id="G10307.4">
    <property type="protein sequence ID" value="G10307.4:cds"/>
    <property type="gene ID" value="G10307"/>
</dbReference>
<evidence type="ECO:0000256" key="4">
    <source>
        <dbReference type="SAM" id="MobiDB-lite"/>
    </source>
</evidence>
<dbReference type="InterPro" id="IPR026512">
    <property type="entry name" value="RGS7BP/RGS9BP"/>
</dbReference>
<dbReference type="GO" id="GO:0009968">
    <property type="term" value="P:negative regulation of signal transduction"/>
    <property type="evidence" value="ECO:0007669"/>
    <property type="project" value="UniProtKB-KW"/>
</dbReference>
<keyword evidence="7" id="KW-1185">Reference proteome</keyword>
<comment type="similarity">
    <text evidence="1">Belongs to the RGS7BP/RGS9BP family.</text>
</comment>
<dbReference type="PANTHER" id="PTHR21029">
    <property type="entry name" value="R-SEVEN BINDING PROTEIN (R7BP) HOMOLOG"/>
    <property type="match status" value="1"/>
</dbReference>
<dbReference type="OMA" id="SQMMEEM"/>
<feature type="compositionally biased region" description="Low complexity" evidence="4">
    <location>
        <begin position="222"/>
        <end position="231"/>
    </location>
</feature>
<evidence type="ECO:0000256" key="1">
    <source>
        <dbReference type="ARBA" id="ARBA00007457"/>
    </source>
</evidence>
<evidence type="ECO:0000313" key="6">
    <source>
        <dbReference type="EnsemblMetazoa" id="G10307.8:cds"/>
    </source>
</evidence>
<feature type="coiled-coil region" evidence="3">
    <location>
        <begin position="164"/>
        <end position="191"/>
    </location>
</feature>
<dbReference type="EnsemblMetazoa" id="G10307.12">
    <property type="protein sequence ID" value="G10307.12:cds"/>
    <property type="gene ID" value="G10307"/>
</dbReference>
<name>A0A8W8HN33_MAGGI</name>
<evidence type="ECO:0000256" key="5">
    <source>
        <dbReference type="SAM" id="Phobius"/>
    </source>
</evidence>